<dbReference type="EMBL" id="CP081150">
    <property type="protein sequence ID" value="QZA77248.1"/>
    <property type="molecule type" value="Genomic_DNA"/>
</dbReference>
<sequence>MPANIAHAETTPLAGEYIQRRYGVIAGGLHLLLPQGVSAELLHDQALTRILLAPPALRGVANVRGTLLPVFDLAKLIAAPASSEEQVLMLGNHPEALGLLVQGFPLPLTGLQALAKGQVPELLQPYLRSAWQQQEQHWFDIDLLQLFRDLAALKTHKE</sequence>
<evidence type="ECO:0000313" key="3">
    <source>
        <dbReference type="Proteomes" id="UP000825679"/>
    </source>
</evidence>
<dbReference type="InterPro" id="IPR002545">
    <property type="entry name" value="CheW-lke_dom"/>
</dbReference>
<accession>A0ABX8Z3U1</accession>
<protein>
    <submittedName>
        <fullName evidence="2">Chemotaxis protein CheW</fullName>
    </submittedName>
</protein>
<organism evidence="2 3">
    <name type="scientific">Deefgea tanakiae</name>
    <dbReference type="NCBI Taxonomy" id="2865840"/>
    <lineage>
        <taxon>Bacteria</taxon>
        <taxon>Pseudomonadati</taxon>
        <taxon>Pseudomonadota</taxon>
        <taxon>Betaproteobacteria</taxon>
        <taxon>Neisseriales</taxon>
        <taxon>Chitinibacteraceae</taxon>
        <taxon>Deefgea</taxon>
    </lineage>
</organism>
<gene>
    <name evidence="2" type="ORF">K4H28_13285</name>
</gene>
<reference evidence="2 3" key="1">
    <citation type="submission" date="2021-08" db="EMBL/GenBank/DDBJ databases">
        <title>complete genome sequencing of Deefgea sp. D25.</title>
        <authorList>
            <person name="Bae J.-W."/>
            <person name="Gim D.-H."/>
        </authorList>
    </citation>
    <scope>NUCLEOTIDE SEQUENCE [LARGE SCALE GENOMIC DNA]</scope>
    <source>
        <strain evidence="2 3">D25</strain>
    </source>
</reference>
<feature type="domain" description="CheW-like" evidence="1">
    <location>
        <begin position="18"/>
        <end position="152"/>
    </location>
</feature>
<proteinExistence type="predicted"/>
<keyword evidence="3" id="KW-1185">Reference proteome</keyword>
<dbReference type="RefSeq" id="WP_221005631.1">
    <property type="nucleotide sequence ID" value="NZ_CP081150.1"/>
</dbReference>
<evidence type="ECO:0000313" key="2">
    <source>
        <dbReference type="EMBL" id="QZA77248.1"/>
    </source>
</evidence>
<dbReference type="Gene3D" id="2.40.50.180">
    <property type="entry name" value="CheA-289, Domain 4"/>
    <property type="match status" value="1"/>
</dbReference>
<dbReference type="Pfam" id="PF01584">
    <property type="entry name" value="CheW"/>
    <property type="match status" value="1"/>
</dbReference>
<dbReference type="PROSITE" id="PS50851">
    <property type="entry name" value="CHEW"/>
    <property type="match status" value="1"/>
</dbReference>
<dbReference type="Proteomes" id="UP000825679">
    <property type="component" value="Chromosome"/>
</dbReference>
<dbReference type="InterPro" id="IPR036061">
    <property type="entry name" value="CheW-like_dom_sf"/>
</dbReference>
<name>A0ABX8Z3U1_9NEIS</name>
<evidence type="ECO:0000259" key="1">
    <source>
        <dbReference type="PROSITE" id="PS50851"/>
    </source>
</evidence>
<dbReference type="SUPFAM" id="SSF50341">
    <property type="entry name" value="CheW-like"/>
    <property type="match status" value="1"/>
</dbReference>